<evidence type="ECO:0000256" key="4">
    <source>
        <dbReference type="SAM" id="MobiDB-lite"/>
    </source>
</evidence>
<evidence type="ECO:0000256" key="1">
    <source>
        <dbReference type="ARBA" id="ARBA00022737"/>
    </source>
</evidence>
<keyword evidence="5" id="KW-1133">Transmembrane helix</keyword>
<keyword evidence="2 3" id="KW-0802">TPR repeat</keyword>
<dbReference type="Proteomes" id="UP000013526">
    <property type="component" value="Unassembled WGS sequence"/>
</dbReference>
<feature type="repeat" description="TPR" evidence="3">
    <location>
        <begin position="384"/>
        <end position="417"/>
    </location>
</feature>
<keyword evidence="8" id="KW-1185">Reference proteome</keyword>
<dbReference type="Gene3D" id="1.25.40.10">
    <property type="entry name" value="Tetratricopeptide repeat domain"/>
    <property type="match status" value="1"/>
</dbReference>
<keyword evidence="5" id="KW-0472">Membrane</keyword>
<organism evidence="7 8">
    <name type="scientific">Aeromonas molluscorum 848</name>
    <dbReference type="NCBI Taxonomy" id="1268236"/>
    <lineage>
        <taxon>Bacteria</taxon>
        <taxon>Pseudomonadati</taxon>
        <taxon>Pseudomonadota</taxon>
        <taxon>Gammaproteobacteria</taxon>
        <taxon>Aeromonadales</taxon>
        <taxon>Aeromonadaceae</taxon>
        <taxon>Aeromonas</taxon>
    </lineage>
</organism>
<sequence length="508" mass="56260">MSDFHFLYPWHLLGLLLCVALWFVVRHARSTWYQIMDKPVAEALIVGRAKPLLQLLPLLCALGVLGLAGPSWQKQLPAALSPQSSVMVIFQQDLAMYAQDLTPSRHQRMQHKIMSLVSRSPGTGFGLIVYDSSAYLTTPLTQDPDFFSLFLEAQSPTLMPQGEGSALRQAIALAQKNLPDTQQGVNSLLLVADTMSAEDADLLSQLKIPVQIWAVGTERGGTMPAAYAERGIDTRLDVERFMALRDAGIPVTLASADDGDLAAISGNIAHAVQAQSNARQDLKWADGGYWLVIPILGLLLFGRRQLFLAVLVALPLGLYSGHSEAAWLNWWLTGDQQGQLAFDRHDYAEAAQQFEDPLRRGIANYFAEDYAAALTAFRQAPATPESLLWLGNSYAQQKSWQAALDSYDQALSLRPEWEMAQDNRAKIANIIMQLRKKERDREASQEEQEGIDPDEIKHDLKKGEGVNQQDIQPGGSANPQLEQWYDNVQLSPAGLLRNLYQADAQEGQ</sequence>
<evidence type="ECO:0000313" key="7">
    <source>
        <dbReference type="EMBL" id="EOD54068.1"/>
    </source>
</evidence>
<evidence type="ECO:0000259" key="6">
    <source>
        <dbReference type="Pfam" id="PF13519"/>
    </source>
</evidence>
<dbReference type="SUPFAM" id="SSF53300">
    <property type="entry name" value="vWA-like"/>
    <property type="match status" value="1"/>
</dbReference>
<feature type="transmembrane region" description="Helical" evidence="5">
    <location>
        <begin position="52"/>
        <end position="72"/>
    </location>
</feature>
<dbReference type="PROSITE" id="PS50005">
    <property type="entry name" value="TPR"/>
    <property type="match status" value="1"/>
</dbReference>
<dbReference type="InterPro" id="IPR011990">
    <property type="entry name" value="TPR-like_helical_dom_sf"/>
</dbReference>
<keyword evidence="5" id="KW-0812">Transmembrane</keyword>
<evidence type="ECO:0000313" key="8">
    <source>
        <dbReference type="Proteomes" id="UP000013526"/>
    </source>
</evidence>
<feature type="compositionally biased region" description="Basic and acidic residues" evidence="4">
    <location>
        <begin position="454"/>
        <end position="464"/>
    </location>
</feature>
<dbReference type="InterPro" id="IPR019734">
    <property type="entry name" value="TPR_rpt"/>
</dbReference>
<dbReference type="RefSeq" id="WP_005906594.1">
    <property type="nucleotide sequence ID" value="NZ_AQGQ01000137.1"/>
</dbReference>
<dbReference type="Pfam" id="PF07719">
    <property type="entry name" value="TPR_2"/>
    <property type="match status" value="1"/>
</dbReference>
<dbReference type="EMBL" id="AQGQ01000137">
    <property type="protein sequence ID" value="EOD54068.1"/>
    <property type="molecule type" value="Genomic_DNA"/>
</dbReference>
<dbReference type="InterPro" id="IPR013105">
    <property type="entry name" value="TPR_2"/>
</dbReference>
<dbReference type="PATRIC" id="fig|1268236.3.peg.3180"/>
<protein>
    <submittedName>
        <fullName evidence="7">Putative TPR domain-containing protein</fullName>
    </submittedName>
</protein>
<evidence type="ECO:0000256" key="2">
    <source>
        <dbReference type="ARBA" id="ARBA00022803"/>
    </source>
</evidence>
<dbReference type="AlphaFoldDB" id="R1F297"/>
<gene>
    <name evidence="7" type="ORF">G113_16240</name>
</gene>
<proteinExistence type="predicted"/>
<feature type="region of interest" description="Disordered" evidence="4">
    <location>
        <begin position="436"/>
        <end position="484"/>
    </location>
</feature>
<dbReference type="Pfam" id="PF13519">
    <property type="entry name" value="VWA_2"/>
    <property type="match status" value="1"/>
</dbReference>
<feature type="domain" description="VWFA" evidence="6">
    <location>
        <begin position="96"/>
        <end position="193"/>
    </location>
</feature>
<reference evidence="7 8" key="1">
    <citation type="journal article" date="2013" name="Genome Announc.">
        <title>Draft Genome Sequence of Aeromonas molluscorum Strain 848TT, Isolated from Bivalve Molluscs.</title>
        <authorList>
            <person name="Spataro N."/>
            <person name="Farfan M."/>
            <person name="Albarral V."/>
            <person name="Sanglas A."/>
            <person name="Loren J.G."/>
            <person name="Fuste M.C."/>
            <person name="Bosch E."/>
        </authorList>
    </citation>
    <scope>NUCLEOTIDE SEQUENCE [LARGE SCALE GENOMIC DNA]</scope>
    <source>
        <strain evidence="7 8">848</strain>
    </source>
</reference>
<dbReference type="OrthoDB" id="9807628at2"/>
<feature type="transmembrane region" description="Helical" evidence="5">
    <location>
        <begin position="6"/>
        <end position="25"/>
    </location>
</feature>
<dbReference type="SUPFAM" id="SSF48452">
    <property type="entry name" value="TPR-like"/>
    <property type="match status" value="1"/>
</dbReference>
<name>R1F297_9GAMM</name>
<feature type="compositionally biased region" description="Polar residues" evidence="4">
    <location>
        <begin position="466"/>
        <end position="484"/>
    </location>
</feature>
<dbReference type="SMART" id="SM00028">
    <property type="entry name" value="TPR"/>
    <property type="match status" value="1"/>
</dbReference>
<evidence type="ECO:0000256" key="5">
    <source>
        <dbReference type="SAM" id="Phobius"/>
    </source>
</evidence>
<dbReference type="InterPro" id="IPR036465">
    <property type="entry name" value="vWFA_dom_sf"/>
</dbReference>
<evidence type="ECO:0000256" key="3">
    <source>
        <dbReference type="PROSITE-ProRule" id="PRU00339"/>
    </source>
</evidence>
<comment type="caution">
    <text evidence="7">The sequence shown here is derived from an EMBL/GenBank/DDBJ whole genome shotgun (WGS) entry which is preliminary data.</text>
</comment>
<keyword evidence="1" id="KW-0677">Repeat</keyword>
<dbReference type="Gene3D" id="3.40.50.410">
    <property type="entry name" value="von Willebrand factor, type A domain"/>
    <property type="match status" value="1"/>
</dbReference>
<dbReference type="InterPro" id="IPR002035">
    <property type="entry name" value="VWF_A"/>
</dbReference>
<accession>R1F297</accession>